<keyword evidence="2" id="KW-1185">Reference proteome</keyword>
<organism evidence="1 2">
    <name type="scientific">Gigaspora margarita</name>
    <dbReference type="NCBI Taxonomy" id="4874"/>
    <lineage>
        <taxon>Eukaryota</taxon>
        <taxon>Fungi</taxon>
        <taxon>Fungi incertae sedis</taxon>
        <taxon>Mucoromycota</taxon>
        <taxon>Glomeromycotina</taxon>
        <taxon>Glomeromycetes</taxon>
        <taxon>Diversisporales</taxon>
        <taxon>Gigasporaceae</taxon>
        <taxon>Gigaspora</taxon>
    </lineage>
</organism>
<name>A0ABN7VN04_GIGMA</name>
<reference evidence="1 2" key="1">
    <citation type="submission" date="2021-06" db="EMBL/GenBank/DDBJ databases">
        <authorList>
            <person name="Kallberg Y."/>
            <person name="Tangrot J."/>
            <person name="Rosling A."/>
        </authorList>
    </citation>
    <scope>NUCLEOTIDE SEQUENCE [LARGE SCALE GENOMIC DNA]</scope>
    <source>
        <strain evidence="1 2">120-4 pot B 10/14</strain>
    </source>
</reference>
<dbReference type="EMBL" id="CAJVQB010018119">
    <property type="protein sequence ID" value="CAG8786609.1"/>
    <property type="molecule type" value="Genomic_DNA"/>
</dbReference>
<feature type="non-terminal residue" evidence="1">
    <location>
        <position position="1"/>
    </location>
</feature>
<sequence length="62" mass="7201">NLNERDSLLDCLVYRIQHNSLNWVHPISTILHSSSIHHCNSNCSFRQHDTTNNDSRILLTCL</sequence>
<gene>
    <name evidence="1" type="ORF">GMARGA_LOCUS20547</name>
</gene>
<protein>
    <submittedName>
        <fullName evidence="1">30087_t:CDS:1</fullName>
    </submittedName>
</protein>
<accession>A0ABN7VN04</accession>
<evidence type="ECO:0000313" key="2">
    <source>
        <dbReference type="Proteomes" id="UP000789901"/>
    </source>
</evidence>
<proteinExistence type="predicted"/>
<evidence type="ECO:0000313" key="1">
    <source>
        <dbReference type="EMBL" id="CAG8786609.1"/>
    </source>
</evidence>
<comment type="caution">
    <text evidence="1">The sequence shown here is derived from an EMBL/GenBank/DDBJ whole genome shotgun (WGS) entry which is preliminary data.</text>
</comment>
<dbReference type="Proteomes" id="UP000789901">
    <property type="component" value="Unassembled WGS sequence"/>
</dbReference>